<dbReference type="RefSeq" id="WP_048053096.1">
    <property type="nucleotide sequence ID" value="NZ_DUJN01000004.1"/>
</dbReference>
<keyword evidence="6 8" id="KW-1133">Transmembrane helix</keyword>
<feature type="transmembrane region" description="Helical" evidence="8">
    <location>
        <begin position="235"/>
        <end position="254"/>
    </location>
</feature>
<feature type="transmembrane region" description="Helical" evidence="8">
    <location>
        <begin position="385"/>
        <end position="403"/>
    </location>
</feature>
<sequence>MPKGIYECISCGHREVIDSTKPLLPNACPVCGGDMILVGYEIDVEEEEHGVEEALRKFYELGSLLERRGEVYVYEVLGIIEKDFEKVLKEMEKLGYWVALKRSKDKTLLYVFPAKNVESRENPLIGIILFVLTLFSTFFAGYILSSLYVATLNELNLPGIKNVYLNALAFSLGIISILGTHEMGHKIAATLHNVKSTFPYFIPFPSFIGTLGAVIRVKSPIPTRNAAVDLGASGPIAGLLVAIPVTIIGLKLSVIVPVDYLKQGETIYFGTSILFYALTKFVLGNLPQGSGIILHPLAVAGWVGILVTFLNLIPAAQLDGGHIARALMPERAHRILTYALGFITLGLSYFWPGWLLWGILILLMGRIGNPGALDEVTPLTPGRKALAILIWIIFAISAVPVPFSQRL</sequence>
<evidence type="ECO:0000256" key="1">
    <source>
        <dbReference type="ARBA" id="ARBA00004141"/>
    </source>
</evidence>
<feature type="domain" description="Peptidase M50" evidence="9">
    <location>
        <begin position="169"/>
        <end position="336"/>
    </location>
</feature>
<dbReference type="GO" id="GO:0006508">
    <property type="term" value="P:proteolysis"/>
    <property type="evidence" value="ECO:0007669"/>
    <property type="project" value="UniProtKB-KW"/>
</dbReference>
<dbReference type="GO" id="GO:0008233">
    <property type="term" value="F:peptidase activity"/>
    <property type="evidence" value="ECO:0007669"/>
    <property type="project" value="UniProtKB-KW"/>
</dbReference>
<dbReference type="CDD" id="cd00350">
    <property type="entry name" value="rubredoxin_like"/>
    <property type="match status" value="1"/>
</dbReference>
<keyword evidence="2 10" id="KW-0645">Protease</keyword>
<gene>
    <name evidence="10" type="ORF">HA331_04865</name>
</gene>
<name>A0A832T473_PYRHR</name>
<dbReference type="GeneID" id="1444227"/>
<dbReference type="InterPro" id="IPR008915">
    <property type="entry name" value="Peptidase_M50"/>
</dbReference>
<evidence type="ECO:0000313" key="10">
    <source>
        <dbReference type="EMBL" id="HII61076.1"/>
    </source>
</evidence>
<comment type="caution">
    <text evidence="10">The sequence shown here is derived from an EMBL/GenBank/DDBJ whole genome shotgun (WGS) entry which is preliminary data.</text>
</comment>
<feature type="transmembrane region" description="Helical" evidence="8">
    <location>
        <begin position="164"/>
        <end position="185"/>
    </location>
</feature>
<keyword evidence="5" id="KW-0809">Transit peptide</keyword>
<dbReference type="PANTHER" id="PTHR31412:SF0">
    <property type="entry name" value="ZINC METALLOPROTEASE EGY1, CHLOROPLASTIC-RELATED"/>
    <property type="match status" value="1"/>
</dbReference>
<keyword evidence="3 8" id="KW-0812">Transmembrane</keyword>
<dbReference type="GO" id="GO:0016020">
    <property type="term" value="C:membrane"/>
    <property type="evidence" value="ECO:0007669"/>
    <property type="project" value="UniProtKB-SubCell"/>
</dbReference>
<evidence type="ECO:0000256" key="2">
    <source>
        <dbReference type="ARBA" id="ARBA00022670"/>
    </source>
</evidence>
<dbReference type="CDD" id="cd06160">
    <property type="entry name" value="S2P-M50_like_2"/>
    <property type="match status" value="1"/>
</dbReference>
<dbReference type="EMBL" id="DUJN01000004">
    <property type="protein sequence ID" value="HII61076.1"/>
    <property type="molecule type" value="Genomic_DNA"/>
</dbReference>
<feature type="transmembrane region" description="Helical" evidence="8">
    <location>
        <begin position="197"/>
        <end position="215"/>
    </location>
</feature>
<dbReference type="InterPro" id="IPR044838">
    <property type="entry name" value="EGY1-like"/>
</dbReference>
<feature type="transmembrane region" description="Helical" evidence="8">
    <location>
        <begin position="335"/>
        <end position="365"/>
    </location>
</feature>
<evidence type="ECO:0000256" key="7">
    <source>
        <dbReference type="ARBA" id="ARBA00023136"/>
    </source>
</evidence>
<evidence type="ECO:0000256" key="4">
    <source>
        <dbReference type="ARBA" id="ARBA00022801"/>
    </source>
</evidence>
<evidence type="ECO:0000256" key="3">
    <source>
        <dbReference type="ARBA" id="ARBA00022692"/>
    </source>
</evidence>
<evidence type="ECO:0000313" key="11">
    <source>
        <dbReference type="Proteomes" id="UP000617544"/>
    </source>
</evidence>
<dbReference type="PANTHER" id="PTHR31412">
    <property type="entry name" value="ZINC METALLOPROTEASE EGY1"/>
    <property type="match status" value="1"/>
</dbReference>
<dbReference type="Proteomes" id="UP000617544">
    <property type="component" value="Unassembled WGS sequence"/>
</dbReference>
<keyword evidence="7 8" id="KW-0472">Membrane</keyword>
<protein>
    <submittedName>
        <fullName evidence="10">Site-2 protease family protein</fullName>
    </submittedName>
</protein>
<proteinExistence type="predicted"/>
<organism evidence="10 11">
    <name type="scientific">Pyrococcus horikoshii</name>
    <dbReference type="NCBI Taxonomy" id="53953"/>
    <lineage>
        <taxon>Archaea</taxon>
        <taxon>Methanobacteriati</taxon>
        <taxon>Methanobacteriota</taxon>
        <taxon>Thermococci</taxon>
        <taxon>Thermococcales</taxon>
        <taxon>Thermococcaceae</taxon>
        <taxon>Pyrococcus</taxon>
    </lineage>
</organism>
<accession>A0A832T473</accession>
<evidence type="ECO:0000256" key="8">
    <source>
        <dbReference type="SAM" id="Phobius"/>
    </source>
</evidence>
<evidence type="ECO:0000256" key="6">
    <source>
        <dbReference type="ARBA" id="ARBA00022989"/>
    </source>
</evidence>
<dbReference type="Pfam" id="PF02163">
    <property type="entry name" value="Peptidase_M50"/>
    <property type="match status" value="1"/>
</dbReference>
<keyword evidence="4" id="KW-0378">Hydrolase</keyword>
<feature type="transmembrane region" description="Helical" evidence="8">
    <location>
        <begin position="124"/>
        <end position="144"/>
    </location>
</feature>
<reference evidence="10" key="1">
    <citation type="journal article" date="2020" name="bioRxiv">
        <title>A rank-normalized archaeal taxonomy based on genome phylogeny resolves widespread incomplete and uneven classifications.</title>
        <authorList>
            <person name="Rinke C."/>
            <person name="Chuvochina M."/>
            <person name="Mussig A.J."/>
            <person name="Chaumeil P.-A."/>
            <person name="Waite D.W."/>
            <person name="Whitman W.B."/>
            <person name="Parks D.H."/>
            <person name="Hugenholtz P."/>
        </authorList>
    </citation>
    <scope>NUCLEOTIDE SEQUENCE</scope>
    <source>
        <strain evidence="10">UBA8834</strain>
    </source>
</reference>
<dbReference type="AlphaFoldDB" id="A0A832T473"/>
<comment type="subcellular location">
    <subcellularLocation>
        <location evidence="1">Membrane</location>
        <topology evidence="1">Multi-pass membrane protein</topology>
    </subcellularLocation>
</comment>
<evidence type="ECO:0000256" key="5">
    <source>
        <dbReference type="ARBA" id="ARBA00022946"/>
    </source>
</evidence>
<feature type="transmembrane region" description="Helical" evidence="8">
    <location>
        <begin position="292"/>
        <end position="314"/>
    </location>
</feature>
<evidence type="ECO:0000259" key="9">
    <source>
        <dbReference type="Pfam" id="PF02163"/>
    </source>
</evidence>